<proteinExistence type="predicted"/>
<reference evidence="2 3" key="1">
    <citation type="submission" date="2024-04" db="EMBL/GenBank/DDBJ databases">
        <title>Tritrichomonas musculus Genome.</title>
        <authorList>
            <person name="Alves-Ferreira E."/>
            <person name="Grigg M."/>
            <person name="Lorenzi H."/>
            <person name="Galac M."/>
        </authorList>
    </citation>
    <scope>NUCLEOTIDE SEQUENCE [LARGE SCALE GENOMIC DNA]</scope>
    <source>
        <strain evidence="2 3">EAF2021</strain>
    </source>
</reference>
<accession>A0ABR2L4L9</accession>
<dbReference type="Proteomes" id="UP001470230">
    <property type="component" value="Unassembled WGS sequence"/>
</dbReference>
<gene>
    <name evidence="2" type="ORF">M9Y10_000558</name>
</gene>
<evidence type="ECO:0000313" key="3">
    <source>
        <dbReference type="Proteomes" id="UP001470230"/>
    </source>
</evidence>
<organism evidence="2 3">
    <name type="scientific">Tritrichomonas musculus</name>
    <dbReference type="NCBI Taxonomy" id="1915356"/>
    <lineage>
        <taxon>Eukaryota</taxon>
        <taxon>Metamonada</taxon>
        <taxon>Parabasalia</taxon>
        <taxon>Tritrichomonadida</taxon>
        <taxon>Tritrichomonadidae</taxon>
        <taxon>Tritrichomonas</taxon>
    </lineage>
</organism>
<name>A0ABR2L4L9_9EUKA</name>
<keyword evidence="1" id="KW-0175">Coiled coil</keyword>
<evidence type="ECO:0000256" key="1">
    <source>
        <dbReference type="SAM" id="Coils"/>
    </source>
</evidence>
<keyword evidence="3" id="KW-1185">Reference proteome</keyword>
<feature type="coiled-coil region" evidence="1">
    <location>
        <begin position="52"/>
        <end position="93"/>
    </location>
</feature>
<evidence type="ECO:0000313" key="2">
    <source>
        <dbReference type="EMBL" id="KAK8898279.1"/>
    </source>
</evidence>
<protein>
    <submittedName>
        <fullName evidence="2">Uncharacterized protein</fullName>
    </submittedName>
</protein>
<sequence length="141" mass="17846">MDQRRIQQKREQLMRLAQIFPNFGIDMNDFSDSDFDVNSQFIQTPQDYEQFVQEERQRRQREYQQFAQQEEERRRQQQQYQRYLEQQEEQRREAISTFFNEIKKNFYRISNAFFKKFFKNILCNLKKYFLIEFITKNLIEF</sequence>
<comment type="caution">
    <text evidence="2">The sequence shown here is derived from an EMBL/GenBank/DDBJ whole genome shotgun (WGS) entry which is preliminary data.</text>
</comment>
<dbReference type="EMBL" id="JAPFFF010000001">
    <property type="protein sequence ID" value="KAK8898279.1"/>
    <property type="molecule type" value="Genomic_DNA"/>
</dbReference>